<organism evidence="1 2">
    <name type="scientific">Paracoccus haematequi</name>
    <dbReference type="NCBI Taxonomy" id="2491866"/>
    <lineage>
        <taxon>Bacteria</taxon>
        <taxon>Pseudomonadati</taxon>
        <taxon>Pseudomonadota</taxon>
        <taxon>Alphaproteobacteria</taxon>
        <taxon>Rhodobacterales</taxon>
        <taxon>Paracoccaceae</taxon>
        <taxon>Paracoccus</taxon>
    </lineage>
</organism>
<sequence length="246" mass="27323">MIRIGIGGWTFAPWRGGAFYPDDLPQRRELEYASHRLTSIEINATYYGSQKPESFQKWHDETPEDFVFALKGPRFATNRKALAEAGDSVARFLDSGITRLGAKLGPLNWQLAETKTFDREDFAAFLALLPGSHDGIPLRHAVEARHDSFATEEAAALCRDRGVALVRALDSKFPEIAADTADFGYWRLMGTTDRANGYAGADLDRWADMARQAGKNGDLYLYVISGEKARNPAAAMALIDRLKDHP</sequence>
<dbReference type="EMBL" id="UZWE01000041">
    <property type="protein sequence ID" value="VDS09716.1"/>
    <property type="molecule type" value="Genomic_DNA"/>
</dbReference>
<keyword evidence="2" id="KW-1185">Reference proteome</keyword>
<accession>A0A3S4GPP7</accession>
<dbReference type="RefSeq" id="WP_126155340.1">
    <property type="nucleotide sequence ID" value="NZ_UZWE01000041.1"/>
</dbReference>
<name>A0A3S4GPP7_9RHOB</name>
<evidence type="ECO:0008006" key="3">
    <source>
        <dbReference type="Google" id="ProtNLM"/>
    </source>
</evidence>
<dbReference type="OrthoDB" id="9780310at2"/>
<reference evidence="1 2" key="1">
    <citation type="submission" date="2018-12" db="EMBL/GenBank/DDBJ databases">
        <authorList>
            <person name="Criscuolo A."/>
        </authorList>
    </citation>
    <scope>NUCLEOTIDE SEQUENCE [LARGE SCALE GENOMIC DNA]</scope>
    <source>
        <strain evidence="1">ACIP1116241</strain>
    </source>
</reference>
<dbReference type="Proteomes" id="UP000270743">
    <property type="component" value="Unassembled WGS sequence"/>
</dbReference>
<dbReference type="PANTHER" id="PTHR30348:SF4">
    <property type="entry name" value="DUF72 DOMAIN-CONTAINING PROTEIN"/>
    <property type="match status" value="1"/>
</dbReference>
<gene>
    <name evidence="1" type="ORF">PARHAE_02923</name>
</gene>
<dbReference type="Pfam" id="PF01904">
    <property type="entry name" value="DUF72"/>
    <property type="match status" value="1"/>
</dbReference>
<dbReference type="SUPFAM" id="SSF117396">
    <property type="entry name" value="TM1631-like"/>
    <property type="match status" value="1"/>
</dbReference>
<protein>
    <recommendedName>
        <fullName evidence="3">DUF72 domain-containing protein</fullName>
    </recommendedName>
</protein>
<dbReference type="Gene3D" id="3.20.20.410">
    <property type="entry name" value="Protein of unknown function UPF0759"/>
    <property type="match status" value="1"/>
</dbReference>
<dbReference type="InterPro" id="IPR002763">
    <property type="entry name" value="DUF72"/>
</dbReference>
<dbReference type="PANTHER" id="PTHR30348">
    <property type="entry name" value="UNCHARACTERIZED PROTEIN YECE"/>
    <property type="match status" value="1"/>
</dbReference>
<dbReference type="InterPro" id="IPR036520">
    <property type="entry name" value="UPF0759_sf"/>
</dbReference>
<proteinExistence type="predicted"/>
<evidence type="ECO:0000313" key="1">
    <source>
        <dbReference type="EMBL" id="VDS09716.1"/>
    </source>
</evidence>
<evidence type="ECO:0000313" key="2">
    <source>
        <dbReference type="Proteomes" id="UP000270743"/>
    </source>
</evidence>
<dbReference type="AlphaFoldDB" id="A0A3S4GPP7"/>